<reference evidence="3 4" key="1">
    <citation type="submission" date="2020-07" db="EMBL/GenBank/DDBJ databases">
        <title>Comparative genomics of pyrophilous fungi reveals a link between fire events and developmental genes.</title>
        <authorList>
            <consortium name="DOE Joint Genome Institute"/>
            <person name="Steindorff A.S."/>
            <person name="Carver A."/>
            <person name="Calhoun S."/>
            <person name="Stillman K."/>
            <person name="Liu H."/>
            <person name="Lipzen A."/>
            <person name="Pangilinan J."/>
            <person name="Labutti K."/>
            <person name="Bruns T.D."/>
            <person name="Grigoriev I.V."/>
        </authorList>
    </citation>
    <scope>NUCLEOTIDE SEQUENCE [LARGE SCALE GENOMIC DNA]</scope>
    <source>
        <strain evidence="3 4">CBS 144469</strain>
    </source>
</reference>
<gene>
    <name evidence="3" type="ORF">DFP72DRAFT_968072</name>
</gene>
<proteinExistence type="predicted"/>
<dbReference type="EMBL" id="JACGCI010000046">
    <property type="protein sequence ID" value="KAF6752053.1"/>
    <property type="molecule type" value="Genomic_DNA"/>
</dbReference>
<comment type="caution">
    <text evidence="3">The sequence shown here is derived from an EMBL/GenBank/DDBJ whole genome shotgun (WGS) entry which is preliminary data.</text>
</comment>
<dbReference type="OrthoDB" id="3027018at2759"/>
<dbReference type="Gene3D" id="1.20.1280.50">
    <property type="match status" value="1"/>
</dbReference>
<evidence type="ECO:0000313" key="4">
    <source>
        <dbReference type="Proteomes" id="UP000521943"/>
    </source>
</evidence>
<evidence type="ECO:0008006" key="5">
    <source>
        <dbReference type="Google" id="ProtNLM"/>
    </source>
</evidence>
<keyword evidence="4" id="KW-1185">Reference proteome</keyword>
<keyword evidence="1" id="KW-0175">Coiled coil</keyword>
<dbReference type="InterPro" id="IPR032675">
    <property type="entry name" value="LRR_dom_sf"/>
</dbReference>
<feature type="coiled-coil region" evidence="1">
    <location>
        <begin position="4"/>
        <end position="52"/>
    </location>
</feature>
<dbReference type="Proteomes" id="UP000521943">
    <property type="component" value="Unassembled WGS sequence"/>
</dbReference>
<feature type="region of interest" description="Disordered" evidence="2">
    <location>
        <begin position="585"/>
        <end position="627"/>
    </location>
</feature>
<dbReference type="AlphaFoldDB" id="A0A8H6HRW9"/>
<sequence length="716" mass="79995">MLSSTDVEKELAVIQAKLELLRAQEEEYESLIADITDRRDSVTRDIEALERKGKSIAAMRIPVNWLPNEILGQIFLCLTEKEWNPDAPSSPLLTDPPITVSHVSQRWRAVALSTPYVWSFIHFRGRWNEARVRIFLSRSQCSPLDIIYRVARRTELVVEMEGVRRFLDILGPVLARLKQLNVYTLTPDAMWPIVQTLNQPTRRFSNLRSLTLSIRTFDPTYTTAGGLLANNQPGELYTFSRTAIPFWSHLTSLTLEELPLFNLPHYFLAKLTYLELCHPPRKTRPSRTRYQFRLSSLLHFLSATAVLEELTLNNTVPIFDITLADEDAPSHTSSAATPPVKLPCLKAISWTFPLFGEVYHLLSFINTPALEKIDIWVEDRTEASWRTSQHPPSSQPASQPTVIDYPSVEELCFQCPTGDECSISSLRKFTFPNLRRLELTNTIRSFGSSKQKPSSETPRAFPRVETIFRDPRLFLLTHLAVSNFEFKAEHGRAESVLGYMPALTSLSLESCFGTANLIKVLGERCTVDVHGAKVPRRAGRSGVRVCPRLEALSFWGCDDLRIGPLTQVVLARNGDVNGAERGELAPIGMGREPDPHPVTSTDAGITGAEPTREKGAGGGNAETATPPRVMGRKIRPLRRTAMRQVSSTAPFSAGELHPPAPSSQSPILDFFSLAHEVAQPSPILYTRIHGCALICQQDSVCLKELGVTDVVWLGDE</sequence>
<protein>
    <recommendedName>
        <fullName evidence="5">F-box domain-containing protein</fullName>
    </recommendedName>
</protein>
<organism evidence="3 4">
    <name type="scientific">Ephemerocybe angulata</name>
    <dbReference type="NCBI Taxonomy" id="980116"/>
    <lineage>
        <taxon>Eukaryota</taxon>
        <taxon>Fungi</taxon>
        <taxon>Dikarya</taxon>
        <taxon>Basidiomycota</taxon>
        <taxon>Agaricomycotina</taxon>
        <taxon>Agaricomycetes</taxon>
        <taxon>Agaricomycetidae</taxon>
        <taxon>Agaricales</taxon>
        <taxon>Agaricineae</taxon>
        <taxon>Psathyrellaceae</taxon>
        <taxon>Ephemerocybe</taxon>
    </lineage>
</organism>
<accession>A0A8H6HRW9</accession>
<evidence type="ECO:0000256" key="2">
    <source>
        <dbReference type="SAM" id="MobiDB-lite"/>
    </source>
</evidence>
<dbReference type="Gene3D" id="3.80.10.10">
    <property type="entry name" value="Ribonuclease Inhibitor"/>
    <property type="match status" value="1"/>
</dbReference>
<dbReference type="SUPFAM" id="SSF52047">
    <property type="entry name" value="RNI-like"/>
    <property type="match status" value="1"/>
</dbReference>
<evidence type="ECO:0000313" key="3">
    <source>
        <dbReference type="EMBL" id="KAF6752053.1"/>
    </source>
</evidence>
<evidence type="ECO:0000256" key="1">
    <source>
        <dbReference type="SAM" id="Coils"/>
    </source>
</evidence>
<name>A0A8H6HRW9_9AGAR</name>